<feature type="domain" description="PAC" evidence="3">
    <location>
        <begin position="439"/>
        <end position="492"/>
    </location>
</feature>
<evidence type="ECO:0000259" key="5">
    <source>
        <dbReference type="PROSITE" id="PS50887"/>
    </source>
</evidence>
<dbReference type="AlphaFoldDB" id="A0A1P8KG53"/>
<feature type="transmembrane region" description="Helical" evidence="1">
    <location>
        <begin position="12"/>
        <end position="32"/>
    </location>
</feature>
<dbReference type="PROSITE" id="PS50112">
    <property type="entry name" value="PAS"/>
    <property type="match status" value="2"/>
</dbReference>
<name>A0A1P8KG53_9BURK</name>
<dbReference type="SUPFAM" id="SSF55781">
    <property type="entry name" value="GAF domain-like"/>
    <property type="match status" value="1"/>
</dbReference>
<dbReference type="SUPFAM" id="SSF55073">
    <property type="entry name" value="Nucleotide cyclase"/>
    <property type="match status" value="1"/>
</dbReference>
<dbReference type="InterPro" id="IPR029016">
    <property type="entry name" value="GAF-like_dom_sf"/>
</dbReference>
<dbReference type="Pfam" id="PF13185">
    <property type="entry name" value="GAF_2"/>
    <property type="match status" value="1"/>
</dbReference>
<dbReference type="PROSITE" id="PS50887">
    <property type="entry name" value="GGDEF"/>
    <property type="match status" value="1"/>
</dbReference>
<dbReference type="InterPro" id="IPR029787">
    <property type="entry name" value="Nucleotide_cyclase"/>
</dbReference>
<dbReference type="Pfam" id="PF08448">
    <property type="entry name" value="PAS_4"/>
    <property type="match status" value="2"/>
</dbReference>
<dbReference type="CDD" id="cd01949">
    <property type="entry name" value="GGDEF"/>
    <property type="match status" value="1"/>
</dbReference>
<dbReference type="InterPro" id="IPR035965">
    <property type="entry name" value="PAS-like_dom_sf"/>
</dbReference>
<gene>
    <name evidence="6" type="ORF">RS694_17340</name>
</gene>
<organism evidence="6 7">
    <name type="scientific">Rhodoferax saidenbachensis</name>
    <dbReference type="NCBI Taxonomy" id="1484693"/>
    <lineage>
        <taxon>Bacteria</taxon>
        <taxon>Pseudomonadati</taxon>
        <taxon>Pseudomonadota</taxon>
        <taxon>Betaproteobacteria</taxon>
        <taxon>Burkholderiales</taxon>
        <taxon>Comamonadaceae</taxon>
        <taxon>Rhodoferax</taxon>
    </lineage>
</organism>
<dbReference type="Gene3D" id="3.30.450.20">
    <property type="entry name" value="PAS domain"/>
    <property type="match status" value="2"/>
</dbReference>
<dbReference type="InterPro" id="IPR043128">
    <property type="entry name" value="Rev_trsase/Diguanyl_cyclase"/>
</dbReference>
<dbReference type="CDD" id="cd01948">
    <property type="entry name" value="EAL"/>
    <property type="match status" value="1"/>
</dbReference>
<dbReference type="NCBIfam" id="TIGR00254">
    <property type="entry name" value="GGDEF"/>
    <property type="match status" value="1"/>
</dbReference>
<dbReference type="STRING" id="1484693.RS694_17340"/>
<feature type="domain" description="PAS" evidence="2">
    <location>
        <begin position="372"/>
        <end position="442"/>
    </location>
</feature>
<sequence length="1126" mass="123875">MTHFASFEVKVLVAFGAAMLVVTSLATTTWRMSKDEEEASRLVAHTHAVLDGLARTRVATLQIEYATQSYRISGDPARIAERNTAIAEREVLLGKLKALTSNNPNQEARWDQLRGVLNQRLALSRKIEELRKTEGSAAANAFVATAPLQQTREAVYQILDAMDEEEHRLLQQRTAGQLQARKTLVVAGAVVSGLLLLLLTGTYAVIRRQVRATAASQRALAESEENLSITLYSIGDAVMATDAHARITRMNPVAETLTGWAMADALGHSVDEVFNIINEFTRRPAVVPVAQALETGETQELEQHTVLIARDGSERPISDSAAPIRNATGTVTGVVLVFRDVTAARQAEHTIRQQNELLEQRVAQRTEQLRDSEDHLRSVINNLPALIAYVDADQRYVYANAQYHGRFAPERAEITGCTVREILGDALYTTVAPMIADVLQGNPRSYDWQPFPDAWQLVSYVPKRTAQNQVLGYYVLISDITERKHAEEKIQTLNTELEHHIHTLERTGRALKTLSAGNRSMLRAADEQDLLDSMCRAIVDAGSYPAVAVWYKNNDASQSLTPMAGEGYPAGLSALNQLKVTWADNEKGQGAVAKAIRTGQTQAVTNMLADASYHQWRDSLHGIACVVACPVQVGGEVIGTLAIYGAEPDAISLDEQALLTELADDLAFGISTLRTRQAQRETQEAMHRLTRYDKLTSLPNETQFSDFLTAAIESGRQFNQAFALLQVNIDRLNEINDALGFSHGDQLLRAFSARLVATVPDTALVARLRGDEFAILLPDSHAEAALAIVQQVGAVLAQPFPIADIPLDVSARIGVAFFPEHGATPHDLYRHVDSAVNQAKRQGISHVIFDPAQSQEQSRRLSVASELRRAIENGDLLLYLQPKVEVASGKVCGAEGLVRWKHAERGLIPPSEFISLAEHTGLIKPLTEWVIETGLRLNHAWQRQGCALPIALNLSARNLRDENLLEKIRQLRATWSAGAGLLELEITESSVMDDPEFALQVLHSLRNEGIPLYVDDFGTGYSSLAYLQKMPVDYIKIDQSFVRSMSTSKDSALIVRSTIDLVHDLGRKAVAEGVETQGDWDQLAALGCDFIQGYFIAKPMPSQDLPAWIAQYQPPITGLPQSPIRV</sequence>
<dbReference type="SMART" id="SM00091">
    <property type="entry name" value="PAS"/>
    <property type="match status" value="2"/>
</dbReference>
<dbReference type="eggNOG" id="COG3829">
    <property type="taxonomic scope" value="Bacteria"/>
</dbReference>
<feature type="domain" description="EAL" evidence="4">
    <location>
        <begin position="860"/>
        <end position="1113"/>
    </location>
</feature>
<evidence type="ECO:0000256" key="1">
    <source>
        <dbReference type="SAM" id="Phobius"/>
    </source>
</evidence>
<evidence type="ECO:0000313" key="6">
    <source>
        <dbReference type="EMBL" id="APW44951.1"/>
    </source>
</evidence>
<reference evidence="6 7" key="1">
    <citation type="submission" date="2017-01" db="EMBL/GenBank/DDBJ databases">
        <authorList>
            <person name="Mah S.A."/>
            <person name="Swanson W.J."/>
            <person name="Moy G.W."/>
            <person name="Vacquier V.D."/>
        </authorList>
    </citation>
    <scope>NUCLEOTIDE SEQUENCE [LARGE SCALE GENOMIC DNA]</scope>
    <source>
        <strain evidence="6 7">DSM 22694</strain>
    </source>
</reference>
<dbReference type="NCBIfam" id="TIGR00229">
    <property type="entry name" value="sensory_box"/>
    <property type="match status" value="2"/>
</dbReference>
<dbReference type="PROSITE" id="PS50883">
    <property type="entry name" value="EAL"/>
    <property type="match status" value="1"/>
</dbReference>
<dbReference type="Gene3D" id="3.30.70.270">
    <property type="match status" value="1"/>
</dbReference>
<dbReference type="EMBL" id="CP019239">
    <property type="protein sequence ID" value="APW44951.1"/>
    <property type="molecule type" value="Genomic_DNA"/>
</dbReference>
<dbReference type="Pfam" id="PF00563">
    <property type="entry name" value="EAL"/>
    <property type="match status" value="1"/>
</dbReference>
<dbReference type="Pfam" id="PF05227">
    <property type="entry name" value="CHASE3"/>
    <property type="match status" value="1"/>
</dbReference>
<dbReference type="Pfam" id="PF00990">
    <property type="entry name" value="GGDEF"/>
    <property type="match status" value="1"/>
</dbReference>
<keyword evidence="7" id="KW-1185">Reference proteome</keyword>
<dbReference type="Gene3D" id="3.20.20.450">
    <property type="entry name" value="EAL domain"/>
    <property type="match status" value="1"/>
</dbReference>
<dbReference type="SMART" id="SM00065">
    <property type="entry name" value="GAF"/>
    <property type="match status" value="1"/>
</dbReference>
<dbReference type="PANTHER" id="PTHR44757:SF2">
    <property type="entry name" value="BIOFILM ARCHITECTURE MAINTENANCE PROTEIN MBAA"/>
    <property type="match status" value="1"/>
</dbReference>
<dbReference type="SUPFAM" id="SSF141868">
    <property type="entry name" value="EAL domain-like"/>
    <property type="match status" value="1"/>
</dbReference>
<dbReference type="InterPro" id="IPR001610">
    <property type="entry name" value="PAC"/>
</dbReference>
<evidence type="ECO:0000259" key="2">
    <source>
        <dbReference type="PROSITE" id="PS50112"/>
    </source>
</evidence>
<evidence type="ECO:0000259" key="4">
    <source>
        <dbReference type="PROSITE" id="PS50883"/>
    </source>
</evidence>
<dbReference type="InterPro" id="IPR003018">
    <property type="entry name" value="GAF"/>
</dbReference>
<evidence type="ECO:0000313" key="7">
    <source>
        <dbReference type="Proteomes" id="UP000186110"/>
    </source>
</evidence>
<dbReference type="KEGG" id="rsb:RS694_17340"/>
<dbReference type="PROSITE" id="PS50113">
    <property type="entry name" value="PAC"/>
    <property type="match status" value="2"/>
</dbReference>
<keyword evidence="1" id="KW-0812">Transmembrane</keyword>
<dbReference type="InterPro" id="IPR000014">
    <property type="entry name" value="PAS"/>
</dbReference>
<dbReference type="SMART" id="SM00267">
    <property type="entry name" value="GGDEF"/>
    <property type="match status" value="1"/>
</dbReference>
<proteinExistence type="predicted"/>
<dbReference type="PANTHER" id="PTHR44757">
    <property type="entry name" value="DIGUANYLATE CYCLASE DGCP"/>
    <property type="match status" value="1"/>
</dbReference>
<dbReference type="Gene3D" id="3.30.450.40">
    <property type="match status" value="1"/>
</dbReference>
<dbReference type="Proteomes" id="UP000186110">
    <property type="component" value="Chromosome"/>
</dbReference>
<dbReference type="InterPro" id="IPR000160">
    <property type="entry name" value="GGDEF_dom"/>
</dbReference>
<feature type="transmembrane region" description="Helical" evidence="1">
    <location>
        <begin position="183"/>
        <end position="206"/>
    </location>
</feature>
<evidence type="ECO:0000259" key="3">
    <source>
        <dbReference type="PROSITE" id="PS50113"/>
    </source>
</evidence>
<feature type="domain" description="PAS" evidence="2">
    <location>
        <begin position="223"/>
        <end position="296"/>
    </location>
</feature>
<protein>
    <submittedName>
        <fullName evidence="6">Diguanylate cyclase</fullName>
    </submittedName>
</protein>
<dbReference type="InterPro" id="IPR013656">
    <property type="entry name" value="PAS_4"/>
</dbReference>
<feature type="domain" description="GGDEF" evidence="5">
    <location>
        <begin position="720"/>
        <end position="852"/>
    </location>
</feature>
<dbReference type="CDD" id="cd00130">
    <property type="entry name" value="PAS"/>
    <property type="match status" value="1"/>
</dbReference>
<dbReference type="InterPro" id="IPR035919">
    <property type="entry name" value="EAL_sf"/>
</dbReference>
<dbReference type="InterPro" id="IPR001633">
    <property type="entry name" value="EAL_dom"/>
</dbReference>
<dbReference type="InterPro" id="IPR007891">
    <property type="entry name" value="CHASE3"/>
</dbReference>
<dbReference type="SMART" id="SM00086">
    <property type="entry name" value="PAC"/>
    <property type="match status" value="1"/>
</dbReference>
<dbReference type="eggNOG" id="COG5001">
    <property type="taxonomic scope" value="Bacteria"/>
</dbReference>
<dbReference type="SUPFAM" id="SSF55785">
    <property type="entry name" value="PYP-like sensor domain (PAS domain)"/>
    <property type="match status" value="2"/>
</dbReference>
<dbReference type="InterPro" id="IPR052155">
    <property type="entry name" value="Biofilm_reg_signaling"/>
</dbReference>
<keyword evidence="1" id="KW-0472">Membrane</keyword>
<accession>A0A1P8KG53</accession>
<dbReference type="InterPro" id="IPR000700">
    <property type="entry name" value="PAS-assoc_C"/>
</dbReference>
<feature type="domain" description="PAC" evidence="3">
    <location>
        <begin position="299"/>
        <end position="353"/>
    </location>
</feature>
<keyword evidence="1" id="KW-1133">Transmembrane helix</keyword>
<dbReference type="SMART" id="SM00052">
    <property type="entry name" value="EAL"/>
    <property type="match status" value="1"/>
</dbReference>